<evidence type="ECO:0000256" key="1">
    <source>
        <dbReference type="ARBA" id="ARBA00001961"/>
    </source>
</evidence>
<keyword evidence="8" id="KW-1185">Reference proteome</keyword>
<dbReference type="InterPro" id="IPR045054">
    <property type="entry name" value="P4HA-like"/>
</dbReference>
<dbReference type="SMART" id="SM00702">
    <property type="entry name" value="P4Hc"/>
    <property type="match status" value="1"/>
</dbReference>
<gene>
    <name evidence="7" type="ORF">FOZ63_002197</name>
</gene>
<dbReference type="InterPro" id="IPR006620">
    <property type="entry name" value="Pro_4_hyd_alph"/>
</dbReference>
<evidence type="ECO:0000256" key="5">
    <source>
        <dbReference type="ARBA" id="ARBA00023004"/>
    </source>
</evidence>
<dbReference type="OMA" id="CSHEECA"/>
<evidence type="ECO:0000313" key="7">
    <source>
        <dbReference type="EMBL" id="KAF4733348.1"/>
    </source>
</evidence>
<feature type="domain" description="Prolyl 4-hydroxylase alpha subunit" evidence="6">
    <location>
        <begin position="22"/>
        <end position="264"/>
    </location>
</feature>
<keyword evidence="4" id="KW-0560">Oxidoreductase</keyword>
<evidence type="ECO:0000256" key="3">
    <source>
        <dbReference type="ARBA" id="ARBA00022964"/>
    </source>
</evidence>
<keyword evidence="3" id="KW-0223">Dioxygenase</keyword>
<comment type="cofactor">
    <cofactor evidence="1">
        <name>L-ascorbate</name>
        <dbReference type="ChEBI" id="CHEBI:38290"/>
    </cofactor>
</comment>
<evidence type="ECO:0000313" key="8">
    <source>
        <dbReference type="Proteomes" id="UP000553632"/>
    </source>
</evidence>
<comment type="caution">
    <text evidence="7">The sequence shown here is derived from an EMBL/GenBank/DDBJ whole genome shotgun (WGS) entry which is preliminary data.</text>
</comment>
<sequence length="295" mass="33086">MLDRIFVMSSSLPKPSFRSDEPLLMIFDDFLTADECERVTKLSLRQVEGSKMGGRRSCLGKILLYIKVIPLPVREEEKILPEDVEFLENIEDRIGQICQCPPHEGEVPLVTMLTPPSKQPANDGERRLHLGLHVDTNGNRPFRFCTAIIYLSDVSEGGETVFPVNSTSPELVMGAQMLLKSGVDHLDKVDEKSPEGIRVVADMVETATSAPDAFTVQARKGRLVLFYTRGDRGEIDPLSWHGGATVHCSSGKPTMKWTLQKFKEIPVDARESGERIRQWVHDNRDAVKKIYGVQK</sequence>
<evidence type="ECO:0000256" key="2">
    <source>
        <dbReference type="ARBA" id="ARBA00022723"/>
    </source>
</evidence>
<dbReference type="Proteomes" id="UP000553632">
    <property type="component" value="Unassembled WGS sequence"/>
</dbReference>
<dbReference type="PANTHER" id="PTHR10869:SF246">
    <property type="entry name" value="TRANSMEMBRANE PROLYL 4-HYDROXYLASE"/>
    <property type="match status" value="1"/>
</dbReference>
<dbReference type="Gene3D" id="2.60.120.620">
    <property type="entry name" value="q2cbj1_9rhob like domain"/>
    <property type="match status" value="1"/>
</dbReference>
<dbReference type="GO" id="GO:0004656">
    <property type="term" value="F:procollagen-proline 4-dioxygenase activity"/>
    <property type="evidence" value="ECO:0007669"/>
    <property type="project" value="TreeGrafter"/>
</dbReference>
<name>A0A7J6SK99_PEROL</name>
<accession>A0A7J6SK99</accession>
<keyword evidence="2" id="KW-0479">Metal-binding</keyword>
<dbReference type="GO" id="GO:0031418">
    <property type="term" value="F:L-ascorbic acid binding"/>
    <property type="evidence" value="ECO:0007669"/>
    <property type="project" value="InterPro"/>
</dbReference>
<dbReference type="GO" id="GO:0005506">
    <property type="term" value="F:iron ion binding"/>
    <property type="evidence" value="ECO:0007669"/>
    <property type="project" value="InterPro"/>
</dbReference>
<dbReference type="GO" id="GO:0005783">
    <property type="term" value="C:endoplasmic reticulum"/>
    <property type="evidence" value="ECO:0007669"/>
    <property type="project" value="TreeGrafter"/>
</dbReference>
<dbReference type="AlphaFoldDB" id="A0A7J6SK99"/>
<proteinExistence type="predicted"/>
<evidence type="ECO:0000259" key="6">
    <source>
        <dbReference type="SMART" id="SM00702"/>
    </source>
</evidence>
<evidence type="ECO:0000256" key="4">
    <source>
        <dbReference type="ARBA" id="ARBA00023002"/>
    </source>
</evidence>
<keyword evidence="5" id="KW-0408">Iron</keyword>
<dbReference type="PANTHER" id="PTHR10869">
    <property type="entry name" value="PROLYL 4-HYDROXYLASE ALPHA SUBUNIT"/>
    <property type="match status" value="1"/>
</dbReference>
<organism evidence="7 8">
    <name type="scientific">Perkinsus olseni</name>
    <name type="common">Perkinsus atlanticus</name>
    <dbReference type="NCBI Taxonomy" id="32597"/>
    <lineage>
        <taxon>Eukaryota</taxon>
        <taxon>Sar</taxon>
        <taxon>Alveolata</taxon>
        <taxon>Perkinsozoa</taxon>
        <taxon>Perkinsea</taxon>
        <taxon>Perkinsida</taxon>
        <taxon>Perkinsidae</taxon>
        <taxon>Perkinsus</taxon>
    </lineage>
</organism>
<dbReference type="EMBL" id="JABANO010017523">
    <property type="protein sequence ID" value="KAF4733348.1"/>
    <property type="molecule type" value="Genomic_DNA"/>
</dbReference>
<protein>
    <recommendedName>
        <fullName evidence="6">Prolyl 4-hydroxylase alpha subunit domain-containing protein</fullName>
    </recommendedName>
</protein>
<reference evidence="7 8" key="1">
    <citation type="submission" date="2020-04" db="EMBL/GenBank/DDBJ databases">
        <title>Perkinsus olseni comparative genomics.</title>
        <authorList>
            <person name="Bogema D.R."/>
        </authorList>
    </citation>
    <scope>NUCLEOTIDE SEQUENCE [LARGE SCALE GENOMIC DNA]</scope>
    <source>
        <strain evidence="7 8">ATCC PRA-207</strain>
    </source>
</reference>